<feature type="transmembrane region" description="Helical" evidence="6">
    <location>
        <begin position="6"/>
        <end position="33"/>
    </location>
</feature>
<name>A0A212LYK7_9FIRM</name>
<dbReference type="InterPro" id="IPR002781">
    <property type="entry name" value="TM_pro_TauE-like"/>
</dbReference>
<gene>
    <name evidence="7" type="ORF">KL86SPO_50436</name>
</gene>
<evidence type="ECO:0000256" key="3">
    <source>
        <dbReference type="ARBA" id="ARBA00022692"/>
    </source>
</evidence>
<comment type="similarity">
    <text evidence="2 6">Belongs to the 4-toluene sulfonate uptake permease (TSUP) (TC 2.A.102) family.</text>
</comment>
<proteinExistence type="inferred from homology"/>
<dbReference type="PANTHER" id="PTHR43701">
    <property type="entry name" value="MEMBRANE TRANSPORTER PROTEIN MJ0441-RELATED"/>
    <property type="match status" value="1"/>
</dbReference>
<dbReference type="PANTHER" id="PTHR43701:SF2">
    <property type="entry name" value="MEMBRANE TRANSPORTER PROTEIN YJNA-RELATED"/>
    <property type="match status" value="1"/>
</dbReference>
<dbReference type="EMBL" id="FMJE01000005">
    <property type="protein sequence ID" value="SCM82665.1"/>
    <property type="molecule type" value="Genomic_DNA"/>
</dbReference>
<dbReference type="RefSeq" id="WP_075756162.1">
    <property type="nucleotide sequence ID" value="NZ_LT608335.1"/>
</dbReference>
<keyword evidence="5 6" id="KW-0472">Membrane</keyword>
<keyword evidence="3 6" id="KW-0812">Transmembrane</keyword>
<organism evidence="7">
    <name type="scientific">uncultured Sporomusa sp</name>
    <dbReference type="NCBI Taxonomy" id="307249"/>
    <lineage>
        <taxon>Bacteria</taxon>
        <taxon>Bacillati</taxon>
        <taxon>Bacillota</taxon>
        <taxon>Negativicutes</taxon>
        <taxon>Selenomonadales</taxon>
        <taxon>Sporomusaceae</taxon>
        <taxon>Sporomusa</taxon>
        <taxon>environmental samples</taxon>
    </lineage>
</organism>
<keyword evidence="4 6" id="KW-1133">Transmembrane helix</keyword>
<feature type="transmembrane region" description="Helical" evidence="6">
    <location>
        <begin position="40"/>
        <end position="59"/>
    </location>
</feature>
<dbReference type="AlphaFoldDB" id="A0A212LYK7"/>
<evidence type="ECO:0000256" key="6">
    <source>
        <dbReference type="RuleBase" id="RU363041"/>
    </source>
</evidence>
<evidence type="ECO:0000256" key="5">
    <source>
        <dbReference type="ARBA" id="ARBA00023136"/>
    </source>
</evidence>
<feature type="transmembrane region" description="Helical" evidence="6">
    <location>
        <begin position="96"/>
        <end position="117"/>
    </location>
</feature>
<dbReference type="Pfam" id="PF01925">
    <property type="entry name" value="TauE"/>
    <property type="match status" value="1"/>
</dbReference>
<feature type="transmembrane region" description="Helical" evidence="6">
    <location>
        <begin position="137"/>
        <end position="170"/>
    </location>
</feature>
<dbReference type="GO" id="GO:0005886">
    <property type="term" value="C:plasma membrane"/>
    <property type="evidence" value="ECO:0007669"/>
    <property type="project" value="UniProtKB-SubCell"/>
</dbReference>
<evidence type="ECO:0000313" key="7">
    <source>
        <dbReference type="EMBL" id="SCM82665.1"/>
    </source>
</evidence>
<feature type="transmembrane region" description="Helical" evidence="6">
    <location>
        <begin position="177"/>
        <end position="198"/>
    </location>
</feature>
<sequence length="254" mass="26294">MLIIFVMLIMGLMLGFVGAGGAGVVIAVLSVMFGIPLHTALGTSLGAMVFTTVSGTYSHYREDNVVVKCGVVVGIFGAAGALLGAKLAGLLPAGDLKWLTGGMLFLSAFLLAIRVYFPEWIESFAQGFTAPTGARYWGAASAVGIVSGIMSGTFGIGGMPFILIGLLTVFNMPVHQAAGTTMLISLPIALFGGLGYLINGHLDFSLLAKVIAGLMTGTYIGAKFTRRLSPVILKTTMVTIPVIGGLLLLFGTVR</sequence>
<feature type="transmembrane region" description="Helical" evidence="6">
    <location>
        <begin position="231"/>
        <end position="253"/>
    </location>
</feature>
<accession>A0A212LYK7</accession>
<comment type="subcellular location">
    <subcellularLocation>
        <location evidence="6">Cell membrane</location>
        <topology evidence="6">Multi-pass membrane protein</topology>
    </subcellularLocation>
    <subcellularLocation>
        <location evidence="1">Membrane</location>
        <topology evidence="1">Multi-pass membrane protein</topology>
    </subcellularLocation>
</comment>
<dbReference type="InterPro" id="IPR051598">
    <property type="entry name" value="TSUP/Inactive_protease-like"/>
</dbReference>
<feature type="transmembrane region" description="Helical" evidence="6">
    <location>
        <begin position="204"/>
        <end position="222"/>
    </location>
</feature>
<evidence type="ECO:0000256" key="1">
    <source>
        <dbReference type="ARBA" id="ARBA00004141"/>
    </source>
</evidence>
<evidence type="ECO:0000256" key="4">
    <source>
        <dbReference type="ARBA" id="ARBA00022989"/>
    </source>
</evidence>
<protein>
    <recommendedName>
        <fullName evidence="6">Probable membrane transporter protein</fullName>
    </recommendedName>
</protein>
<evidence type="ECO:0000256" key="2">
    <source>
        <dbReference type="ARBA" id="ARBA00009142"/>
    </source>
</evidence>
<feature type="transmembrane region" description="Helical" evidence="6">
    <location>
        <begin position="65"/>
        <end position="84"/>
    </location>
</feature>
<reference evidence="7" key="1">
    <citation type="submission" date="2016-08" db="EMBL/GenBank/DDBJ databases">
        <authorList>
            <person name="Seilhamer J.J."/>
        </authorList>
    </citation>
    <scope>NUCLEOTIDE SEQUENCE</scope>
    <source>
        <strain evidence="7">86</strain>
    </source>
</reference>
<keyword evidence="6" id="KW-1003">Cell membrane</keyword>